<comment type="caution">
    <text evidence="1">The sequence shown here is derived from an EMBL/GenBank/DDBJ whole genome shotgun (WGS) entry which is preliminary data.</text>
</comment>
<protein>
    <submittedName>
        <fullName evidence="1">Uncharacterized protein</fullName>
    </submittedName>
</protein>
<proteinExistence type="predicted"/>
<dbReference type="EMBL" id="CBWP010000075">
    <property type="protein sequence ID" value="CDL40654.1"/>
    <property type="molecule type" value="Genomic_DNA"/>
</dbReference>
<reference evidence="1 2" key="1">
    <citation type="submission" date="2013-10" db="EMBL/GenBank/DDBJ databases">
        <title>Antibiotic resistance diversity of beta-lactamase producers in the General Hospital Vienna.</title>
        <authorList>
            <person name="Barisic I."/>
            <person name="Mitteregger D."/>
            <person name="Hirschl A.M."/>
            <person name="Noehammer C."/>
            <person name="Wiesinger-Mayr H."/>
        </authorList>
    </citation>
    <scope>NUCLEOTIDE SEQUENCE [LARGE SCALE GENOMIC DNA]</scope>
    <source>
        <strain evidence="1 2">ISC11</strain>
    </source>
</reference>
<sequence length="67" mass="6930">MAGFFMPWRSSIDSDKFAAMMDILSGNGCAHDLDNVGHPGGCFCGGISGANVRVAAGNSPSERATEH</sequence>
<dbReference type="Proteomes" id="UP000019194">
    <property type="component" value="Unassembled WGS sequence"/>
</dbReference>
<name>A0A7G2IY88_CITFR</name>
<dbReference type="AlphaFoldDB" id="A0A7G2IY88"/>
<organism evidence="1 2">
    <name type="scientific">Citrobacter freundii</name>
    <dbReference type="NCBI Taxonomy" id="546"/>
    <lineage>
        <taxon>Bacteria</taxon>
        <taxon>Pseudomonadati</taxon>
        <taxon>Pseudomonadota</taxon>
        <taxon>Gammaproteobacteria</taxon>
        <taxon>Enterobacterales</taxon>
        <taxon>Enterobacteriaceae</taxon>
        <taxon>Citrobacter</taxon>
        <taxon>Citrobacter freundii complex</taxon>
    </lineage>
</organism>
<evidence type="ECO:0000313" key="1">
    <source>
        <dbReference type="EMBL" id="CDL40654.1"/>
    </source>
</evidence>
<accession>A0A7G2IY88</accession>
<evidence type="ECO:0000313" key="2">
    <source>
        <dbReference type="Proteomes" id="UP000019194"/>
    </source>
</evidence>